<sequence>MLKELFANRVQPDNPSRLEGLFPQMNFDDAILFTAGSPAEELFPKEAIRQAYLDAMDLEGAHTFQYHTVSGPIELREKLAVRAQQKMQIENAKPENIMLTAGGQQGIDLIAKLLLNKGDGLVVEAPTYVGALSSFDMYEPSYHEVDLEPDGMNLDQLEEILKTNNIKMLYTVADFHNPGGVTMSIAKRKRLVELANQYNFIILEDTPYRDLRYVGEALPAIKHFDTEDRVVFLSSFSKVLMPTLRLGWMVASKQIIQRLYKLKEAADLEVPNITASAVNQYLEKNDLDEHIKQLIQVYSLKRQVMFDALQREMPEGVKATCPDGGFFTWLTVPDEINTTDLLYQSATPDAHIAYVPSKNFYAFKDHTNGMRLNFTGLTPDEINDGMHRLGEVLDKAMNNVAVK</sequence>
<keyword evidence="2" id="KW-1185">Reference proteome</keyword>
<reference evidence="1" key="1">
    <citation type="submission" date="2024-08" db="EMBL/GenBank/DDBJ databases">
        <title>Lentilactobacillus sp. nov., isolated from tree bark.</title>
        <authorList>
            <person name="Phuengjayaem S."/>
            <person name="Tanasupawat S."/>
        </authorList>
    </citation>
    <scope>NUCLEOTIDE SEQUENCE</scope>
    <source>
        <strain evidence="1">SPB1-3</strain>
    </source>
</reference>
<evidence type="ECO:0000313" key="1">
    <source>
        <dbReference type="EMBL" id="XFD39762.1"/>
    </source>
</evidence>
<name>A0ACD5DEE7_9LACO</name>
<evidence type="ECO:0000313" key="2">
    <source>
        <dbReference type="Proteomes" id="UP001149860"/>
    </source>
</evidence>
<protein>
    <submittedName>
        <fullName evidence="1">PLP-dependent aminotransferase family protein</fullName>
    </submittedName>
</protein>
<dbReference type="EMBL" id="CP168151">
    <property type="protein sequence ID" value="XFD39762.1"/>
    <property type="molecule type" value="Genomic_DNA"/>
</dbReference>
<keyword evidence="1" id="KW-0808">Transferase</keyword>
<organism evidence="1 2">
    <name type="scientific">Lentilactobacillus terminaliae</name>
    <dbReference type="NCBI Taxonomy" id="3003483"/>
    <lineage>
        <taxon>Bacteria</taxon>
        <taxon>Bacillati</taxon>
        <taxon>Bacillota</taxon>
        <taxon>Bacilli</taxon>
        <taxon>Lactobacillales</taxon>
        <taxon>Lactobacillaceae</taxon>
        <taxon>Lentilactobacillus</taxon>
    </lineage>
</organism>
<accession>A0ACD5DEE7</accession>
<proteinExistence type="predicted"/>
<dbReference type="Proteomes" id="UP001149860">
    <property type="component" value="Chromosome"/>
</dbReference>
<keyword evidence="1" id="KW-0032">Aminotransferase</keyword>
<gene>
    <name evidence="1" type="ORF">O0236_000200</name>
</gene>